<comment type="function">
    <text evidence="1">Required for disulfide bond formation in some periplasmic proteins. Acts by transferring its disulfide bond to other proteins and is reduced in the process.</text>
</comment>
<comment type="caution">
    <text evidence="3">The sequence shown here is derived from an EMBL/GenBank/DDBJ whole genome shotgun (WGS) entry which is preliminary data.</text>
</comment>
<sequence>MIRSLPPGPAPEHIFLPGLEPSAMKSDIKPATPEPDGEIPAVMEQQRERLPLTLNSVFPDKPSAALTPAQSEEAHPVATAPESTESDKKSTEDAENAENAEASAARKNLATVLKRNADRGMFTITLSSGHERTLYAFLDPRCPNCRALEPVLRRLTTDFNIVVYPVSVIGGEASASHVAPLLCEKDPQKRAEGWHHLYSADDGMVTPGHRESTPPDEECLKAARAAIDVNNVAFRQFGFPGTPWVLSDTGWHLPATLLQEPGKVSLFLKTINDGEKEHE</sequence>
<dbReference type="SUPFAM" id="SSF52833">
    <property type="entry name" value="Thioredoxin-like"/>
    <property type="match status" value="1"/>
</dbReference>
<keyword evidence="1" id="KW-0732">Signal</keyword>
<keyword evidence="1" id="KW-0676">Redox-active center</keyword>
<reference evidence="3" key="1">
    <citation type="journal article" date="2018" name="Genome Biol.">
        <title>SKESA: strategic k-mer extension for scrupulous assemblies.</title>
        <authorList>
            <person name="Souvorov A."/>
            <person name="Agarwala R."/>
            <person name="Lipman D.J."/>
        </authorList>
    </citation>
    <scope>NUCLEOTIDE SEQUENCE</scope>
    <source>
        <strain evidence="3">MA.CK_93/00002981</strain>
    </source>
</reference>
<dbReference type="Gene3D" id="3.40.30.10">
    <property type="entry name" value="Glutaredoxin"/>
    <property type="match status" value="1"/>
</dbReference>
<protein>
    <recommendedName>
        <fullName evidence="1">Thiol:disulfide interchange protein</fullName>
    </recommendedName>
</protein>
<dbReference type="GO" id="GO:0042597">
    <property type="term" value="C:periplasmic space"/>
    <property type="evidence" value="ECO:0007669"/>
    <property type="project" value="UniProtKB-SubCell"/>
</dbReference>
<evidence type="ECO:0000313" key="3">
    <source>
        <dbReference type="EMBL" id="HAF6280030.1"/>
    </source>
</evidence>
<dbReference type="EMBL" id="DAAVPZ010000035">
    <property type="protein sequence ID" value="HAF6280030.1"/>
    <property type="molecule type" value="Genomic_DNA"/>
</dbReference>
<dbReference type="AlphaFoldDB" id="A0A750MSA6"/>
<dbReference type="CDD" id="cd03020">
    <property type="entry name" value="DsbA_DsbC_DsbG"/>
    <property type="match status" value="1"/>
</dbReference>
<dbReference type="InterPro" id="IPR036249">
    <property type="entry name" value="Thioredoxin-like_sf"/>
</dbReference>
<evidence type="ECO:0000256" key="1">
    <source>
        <dbReference type="RuleBase" id="RU364038"/>
    </source>
</evidence>
<comment type="similarity">
    <text evidence="1">Belongs to the thioredoxin family. DsbC subfamily.</text>
</comment>
<evidence type="ECO:0000256" key="2">
    <source>
        <dbReference type="SAM" id="MobiDB-lite"/>
    </source>
</evidence>
<proteinExistence type="inferred from homology"/>
<dbReference type="InterPro" id="IPR033954">
    <property type="entry name" value="DiS-bond_Isoase_DsbC/G"/>
</dbReference>
<keyword evidence="1" id="KW-0574">Periplasm</keyword>
<feature type="compositionally biased region" description="Pro residues" evidence="2">
    <location>
        <begin position="1"/>
        <end position="10"/>
    </location>
</feature>
<reference evidence="3" key="2">
    <citation type="submission" date="2020-02" db="EMBL/GenBank/DDBJ databases">
        <authorList>
            <consortium name="NCBI Pathogen Detection Project"/>
        </authorList>
    </citation>
    <scope>NUCLEOTIDE SEQUENCE</scope>
    <source>
        <strain evidence="3">MA.CK_93/00002981</strain>
    </source>
</reference>
<organism evidence="3">
    <name type="scientific">Salmonella enterica</name>
    <name type="common">Salmonella choleraesuis</name>
    <dbReference type="NCBI Taxonomy" id="28901"/>
    <lineage>
        <taxon>Bacteria</taxon>
        <taxon>Pseudomonadati</taxon>
        <taxon>Pseudomonadota</taxon>
        <taxon>Gammaproteobacteria</taxon>
        <taxon>Enterobacterales</taxon>
        <taxon>Enterobacteriaceae</taxon>
        <taxon>Salmonella</taxon>
    </lineage>
</organism>
<name>A0A750MSA6_SALER</name>
<feature type="region of interest" description="Disordered" evidence="2">
    <location>
        <begin position="1"/>
        <end position="103"/>
    </location>
</feature>
<gene>
    <name evidence="3" type="ORF">G9F26_004236</name>
</gene>
<comment type="subcellular location">
    <subcellularLocation>
        <location evidence="1">Periplasm</location>
    </subcellularLocation>
</comment>
<accession>A0A750MSA6</accession>